<accession>A0A816XH86</accession>
<dbReference type="EMBL" id="CAJNOW010021160">
    <property type="protein sequence ID" value="CAF1683106.1"/>
    <property type="molecule type" value="Genomic_DNA"/>
</dbReference>
<dbReference type="Proteomes" id="UP000663824">
    <property type="component" value="Unassembled WGS sequence"/>
</dbReference>
<name>A0A816XH86_9BILA</name>
<dbReference type="Proteomes" id="UP000681967">
    <property type="component" value="Unassembled WGS sequence"/>
</dbReference>
<comment type="caution">
    <text evidence="3">The sequence shown here is derived from an EMBL/GenBank/DDBJ whole genome shotgun (WGS) entry which is preliminary data.</text>
</comment>
<organism evidence="3 5">
    <name type="scientific">Rotaria magnacalcarata</name>
    <dbReference type="NCBI Taxonomy" id="392030"/>
    <lineage>
        <taxon>Eukaryota</taxon>
        <taxon>Metazoa</taxon>
        <taxon>Spiralia</taxon>
        <taxon>Gnathifera</taxon>
        <taxon>Rotifera</taxon>
        <taxon>Eurotatoria</taxon>
        <taxon>Bdelloidea</taxon>
        <taxon>Philodinida</taxon>
        <taxon>Philodinidae</taxon>
        <taxon>Rotaria</taxon>
    </lineage>
</organism>
<dbReference type="Proteomes" id="UP000663834">
    <property type="component" value="Unassembled WGS sequence"/>
</dbReference>
<evidence type="ECO:0000313" key="1">
    <source>
        <dbReference type="EMBL" id="CAF1589145.1"/>
    </source>
</evidence>
<gene>
    <name evidence="4" type="ORF">BYL167_LOCUS600</name>
    <name evidence="1" type="ORF">CJN711_LOCUS33830</name>
    <name evidence="2" type="ORF">KQP761_LOCUS37379</name>
    <name evidence="3" type="ORF">MBJ925_LOCUS30353</name>
</gene>
<evidence type="ECO:0000313" key="2">
    <source>
        <dbReference type="EMBL" id="CAF1683106.1"/>
    </source>
</evidence>
<dbReference type="EMBL" id="CAJOBH010000068">
    <property type="protein sequence ID" value="CAF3756113.1"/>
    <property type="molecule type" value="Genomic_DNA"/>
</dbReference>
<protein>
    <submittedName>
        <fullName evidence="3">Uncharacterized protein</fullName>
    </submittedName>
</protein>
<dbReference type="AlphaFoldDB" id="A0A816XH86"/>
<evidence type="ECO:0000313" key="3">
    <source>
        <dbReference type="EMBL" id="CAF2145879.1"/>
    </source>
</evidence>
<reference evidence="3" key="1">
    <citation type="submission" date="2021-02" db="EMBL/GenBank/DDBJ databases">
        <authorList>
            <person name="Nowell W R."/>
        </authorList>
    </citation>
    <scope>NUCLEOTIDE SEQUENCE</scope>
</reference>
<dbReference type="Proteomes" id="UP000663855">
    <property type="component" value="Unassembled WGS sequence"/>
</dbReference>
<sequence length="217" mass="24264">MLFGTDLHMFRSSKCVTNRIGFQRFTQSETLTEFCFSSLFLEAFHDRQILKYEKKYFDVDSHYLSSVENCKETNLTIIRRSLARQKMQKNILVLVCLFHLGSVAFADDTVNAIEVACKSLADKTQSAGIVLEVVSNVMSANRELPNDSLTNKYLQDPTKTMLLLMPGEGCKTFFTLLKSIIQQDLTTGGKTVESAATAANALIEIALKPFAPIVEKS</sequence>
<dbReference type="EMBL" id="CAJNOV010016364">
    <property type="protein sequence ID" value="CAF1589145.1"/>
    <property type="molecule type" value="Genomic_DNA"/>
</dbReference>
<dbReference type="EMBL" id="CAJNRE010016402">
    <property type="protein sequence ID" value="CAF2145879.1"/>
    <property type="molecule type" value="Genomic_DNA"/>
</dbReference>
<evidence type="ECO:0000313" key="5">
    <source>
        <dbReference type="Proteomes" id="UP000663824"/>
    </source>
</evidence>
<evidence type="ECO:0000313" key="4">
    <source>
        <dbReference type="EMBL" id="CAF3756113.1"/>
    </source>
</evidence>
<dbReference type="OrthoDB" id="10386902at2759"/>
<proteinExistence type="predicted"/>